<evidence type="ECO:0000256" key="3">
    <source>
        <dbReference type="ARBA" id="ARBA00022448"/>
    </source>
</evidence>
<keyword evidence="6 7" id="KW-0472">Membrane</keyword>
<feature type="domain" description="Cation/H+ exchanger transmembrane" evidence="8">
    <location>
        <begin position="16"/>
        <end position="124"/>
    </location>
</feature>
<dbReference type="EMBL" id="AOIA01000048">
    <property type="protein sequence ID" value="ELY63018.1"/>
    <property type="molecule type" value="Genomic_DNA"/>
</dbReference>
<evidence type="ECO:0000256" key="2">
    <source>
        <dbReference type="ARBA" id="ARBA00005551"/>
    </source>
</evidence>
<dbReference type="Proteomes" id="UP000011531">
    <property type="component" value="Unassembled WGS sequence"/>
</dbReference>
<evidence type="ECO:0000313" key="9">
    <source>
        <dbReference type="EMBL" id="ELY63018.1"/>
    </source>
</evidence>
<dbReference type="Gene3D" id="1.20.1530.20">
    <property type="match status" value="1"/>
</dbReference>
<dbReference type="AlphaFoldDB" id="L9XR10"/>
<keyword evidence="10" id="KW-1185">Reference proteome</keyword>
<keyword evidence="3" id="KW-0813">Transport</keyword>
<keyword evidence="5 7" id="KW-1133">Transmembrane helix</keyword>
<dbReference type="GO" id="GO:0015297">
    <property type="term" value="F:antiporter activity"/>
    <property type="evidence" value="ECO:0007669"/>
    <property type="project" value="InterPro"/>
</dbReference>
<dbReference type="GO" id="GO:1902600">
    <property type="term" value="P:proton transmembrane transport"/>
    <property type="evidence" value="ECO:0007669"/>
    <property type="project" value="InterPro"/>
</dbReference>
<feature type="transmembrane region" description="Helical" evidence="7">
    <location>
        <begin position="29"/>
        <end position="45"/>
    </location>
</feature>
<dbReference type="STRING" id="1227498.C492_07380"/>
<accession>L9XR10</accession>
<keyword evidence="4 7" id="KW-0812">Transmembrane</keyword>
<feature type="transmembrane region" description="Helical" evidence="7">
    <location>
        <begin position="82"/>
        <end position="104"/>
    </location>
</feature>
<evidence type="ECO:0000313" key="10">
    <source>
        <dbReference type="Proteomes" id="UP000011531"/>
    </source>
</evidence>
<dbReference type="PANTHER" id="PTHR42751">
    <property type="entry name" value="SODIUM/HYDROGEN EXCHANGER FAMILY/TRKA DOMAIN PROTEIN"/>
    <property type="match status" value="1"/>
</dbReference>
<gene>
    <name evidence="9" type="ORF">C492_07380</name>
</gene>
<dbReference type="Pfam" id="PF00999">
    <property type="entry name" value="Na_H_Exchanger"/>
    <property type="match status" value="1"/>
</dbReference>
<evidence type="ECO:0000256" key="4">
    <source>
        <dbReference type="ARBA" id="ARBA00022692"/>
    </source>
</evidence>
<reference evidence="9 10" key="1">
    <citation type="journal article" date="2014" name="PLoS Genet.">
        <title>Phylogenetically driven sequencing of extremely halophilic archaea reveals strategies for static and dynamic osmo-response.</title>
        <authorList>
            <person name="Becker E.A."/>
            <person name="Seitzer P.M."/>
            <person name="Tritt A."/>
            <person name="Larsen D."/>
            <person name="Krusor M."/>
            <person name="Yao A.I."/>
            <person name="Wu D."/>
            <person name="Madern D."/>
            <person name="Eisen J.A."/>
            <person name="Darling A.E."/>
            <person name="Facciotti M.T."/>
        </authorList>
    </citation>
    <scope>NUCLEOTIDE SEQUENCE [LARGE SCALE GENOMIC DNA]</scope>
    <source>
        <strain evidence="9 10">DSM 18795</strain>
    </source>
</reference>
<sequence length="139" mass="14182">MSDLLTALSVIFITGGAFLLVAHRLGLPTVPFFIIAGVVAGFFIEEAVTLELARFGIILLVFTFSVQIQFEAIRTVLTDSEAVALGQVFGLGTLGIAAGVVIGLPTDQAIFLGIAAGLSSTIVGTGGCVESLDGVGIGR</sequence>
<proteinExistence type="inferred from homology"/>
<comment type="similarity">
    <text evidence="2">Belongs to the monovalent cation:proton antiporter 2 (CPA2) transporter (TC 2.A.37) family.</text>
</comment>
<evidence type="ECO:0000256" key="6">
    <source>
        <dbReference type="ARBA" id="ARBA00023136"/>
    </source>
</evidence>
<feature type="transmembrane region" description="Helical" evidence="7">
    <location>
        <begin position="52"/>
        <end position="70"/>
    </location>
</feature>
<dbReference type="InterPro" id="IPR038770">
    <property type="entry name" value="Na+/solute_symporter_sf"/>
</dbReference>
<organism evidence="9 10">
    <name type="scientific">Natronococcus jeotgali DSM 18795</name>
    <dbReference type="NCBI Taxonomy" id="1227498"/>
    <lineage>
        <taxon>Archaea</taxon>
        <taxon>Methanobacteriati</taxon>
        <taxon>Methanobacteriota</taxon>
        <taxon>Stenosarchaea group</taxon>
        <taxon>Halobacteria</taxon>
        <taxon>Halobacteriales</taxon>
        <taxon>Natrialbaceae</taxon>
        <taxon>Natronococcus</taxon>
    </lineage>
</organism>
<comment type="subcellular location">
    <subcellularLocation>
        <location evidence="1">Membrane</location>
        <topology evidence="1">Multi-pass membrane protein</topology>
    </subcellularLocation>
</comment>
<name>L9XR10_9EURY</name>
<dbReference type="InterPro" id="IPR006153">
    <property type="entry name" value="Cation/H_exchanger_TM"/>
</dbReference>
<evidence type="ECO:0000259" key="8">
    <source>
        <dbReference type="Pfam" id="PF00999"/>
    </source>
</evidence>
<comment type="caution">
    <text evidence="9">The sequence shown here is derived from an EMBL/GenBank/DDBJ whole genome shotgun (WGS) entry which is preliminary data.</text>
</comment>
<dbReference type="PANTHER" id="PTHR42751:SF6">
    <property type="entry name" value="CONSERVED INTEGRAL MEMBRANE TRANSPORT PROTEIN-RELATED"/>
    <property type="match status" value="1"/>
</dbReference>
<evidence type="ECO:0000256" key="5">
    <source>
        <dbReference type="ARBA" id="ARBA00022989"/>
    </source>
</evidence>
<protein>
    <submittedName>
        <fullName evidence="9">Kef-type K+ transporter</fullName>
    </submittedName>
</protein>
<evidence type="ECO:0000256" key="7">
    <source>
        <dbReference type="SAM" id="Phobius"/>
    </source>
</evidence>
<dbReference type="GO" id="GO:0016020">
    <property type="term" value="C:membrane"/>
    <property type="evidence" value="ECO:0007669"/>
    <property type="project" value="UniProtKB-SubCell"/>
</dbReference>
<evidence type="ECO:0000256" key="1">
    <source>
        <dbReference type="ARBA" id="ARBA00004141"/>
    </source>
</evidence>
<dbReference type="RefSeq" id="WP_008421863.1">
    <property type="nucleotide sequence ID" value="NZ_AOIA01000048.1"/>
</dbReference>